<sequence length="166" mass="18958">MKNAPVSVLEDEGKEKCKVQVFLFYPTVRMKWRNLAQSASIRNDGRRVSLRRCMSNPEERTRMCPEGAITWANGQGNREKIRYKTKCSDPNINNSLFISDRENTDRISYLSLVHLCASLQNGKSRARFMCASGARAFGTISLSKSFHTFFFVAFTTLKLVYLQAIN</sequence>
<protein>
    <submittedName>
        <fullName evidence="1">Uncharacterized protein</fullName>
    </submittedName>
</protein>
<dbReference type="EMBL" id="JH431669">
    <property type="status" value="NOT_ANNOTATED_CDS"/>
    <property type="molecule type" value="Genomic_DNA"/>
</dbReference>
<reference evidence="2" key="1">
    <citation type="submission" date="2011-05" db="EMBL/GenBank/DDBJ databases">
        <authorList>
            <person name="Richards S.R."/>
            <person name="Qu J."/>
            <person name="Jiang H."/>
            <person name="Jhangiani S.N."/>
            <person name="Agravi P."/>
            <person name="Goodspeed R."/>
            <person name="Gross S."/>
            <person name="Mandapat C."/>
            <person name="Jackson L."/>
            <person name="Mathew T."/>
            <person name="Pu L."/>
            <person name="Thornton R."/>
            <person name="Saada N."/>
            <person name="Wilczek-Boney K.B."/>
            <person name="Lee S."/>
            <person name="Kovar C."/>
            <person name="Wu Y."/>
            <person name="Scherer S.E."/>
            <person name="Worley K.C."/>
            <person name="Muzny D.M."/>
            <person name="Gibbs R."/>
        </authorList>
    </citation>
    <scope>NUCLEOTIDE SEQUENCE</scope>
    <source>
        <strain evidence="2">Brora</strain>
    </source>
</reference>
<proteinExistence type="predicted"/>
<accession>T1IY10</accession>
<dbReference type="AlphaFoldDB" id="T1IY10"/>
<evidence type="ECO:0000313" key="2">
    <source>
        <dbReference type="Proteomes" id="UP000014500"/>
    </source>
</evidence>
<evidence type="ECO:0000313" key="1">
    <source>
        <dbReference type="EnsemblMetazoa" id="SMAR006110-PA"/>
    </source>
</evidence>
<dbReference type="EnsemblMetazoa" id="SMAR006110-RA">
    <property type="protein sequence ID" value="SMAR006110-PA"/>
    <property type="gene ID" value="SMAR006110"/>
</dbReference>
<reference evidence="1" key="2">
    <citation type="submission" date="2015-02" db="UniProtKB">
        <authorList>
            <consortium name="EnsemblMetazoa"/>
        </authorList>
    </citation>
    <scope>IDENTIFICATION</scope>
</reference>
<organism evidence="1 2">
    <name type="scientific">Strigamia maritima</name>
    <name type="common">European centipede</name>
    <name type="synonym">Geophilus maritimus</name>
    <dbReference type="NCBI Taxonomy" id="126957"/>
    <lineage>
        <taxon>Eukaryota</taxon>
        <taxon>Metazoa</taxon>
        <taxon>Ecdysozoa</taxon>
        <taxon>Arthropoda</taxon>
        <taxon>Myriapoda</taxon>
        <taxon>Chilopoda</taxon>
        <taxon>Pleurostigmophora</taxon>
        <taxon>Geophilomorpha</taxon>
        <taxon>Linotaeniidae</taxon>
        <taxon>Strigamia</taxon>
    </lineage>
</organism>
<dbReference type="HOGENOM" id="CLU_1604787_0_0_1"/>
<name>T1IY10_STRMM</name>
<dbReference type="Proteomes" id="UP000014500">
    <property type="component" value="Unassembled WGS sequence"/>
</dbReference>
<keyword evidence="2" id="KW-1185">Reference proteome</keyword>